<dbReference type="InterPro" id="IPR000914">
    <property type="entry name" value="SBP_5_dom"/>
</dbReference>
<dbReference type="NCBIfam" id="NF045467">
    <property type="entry name" value="Opp4A"/>
    <property type="match status" value="1"/>
</dbReference>
<dbReference type="EMBL" id="QWVS01000011">
    <property type="protein sequence ID" value="RID87563.1"/>
    <property type="molecule type" value="Genomic_DNA"/>
</dbReference>
<dbReference type="InterPro" id="IPR050034">
    <property type="entry name" value="Opp4A"/>
</dbReference>
<dbReference type="Pfam" id="PF00496">
    <property type="entry name" value="SBP_bac_5"/>
    <property type="match status" value="1"/>
</dbReference>
<dbReference type="InterPro" id="IPR039424">
    <property type="entry name" value="SBP_5"/>
</dbReference>
<evidence type="ECO:0000313" key="6">
    <source>
        <dbReference type="EMBL" id="RID87563.1"/>
    </source>
</evidence>
<dbReference type="PANTHER" id="PTHR30290:SF9">
    <property type="entry name" value="OLIGOPEPTIDE-BINDING PROTEIN APPA"/>
    <property type="match status" value="1"/>
</dbReference>
<dbReference type="AlphaFoldDB" id="A0A398BJI7"/>
<reference evidence="6 7" key="1">
    <citation type="submission" date="2018-08" db="EMBL/GenBank/DDBJ databases">
        <title>Bacillus jemisoniae sp. nov., Bacillus chryseoplanitiae sp. nov., Bacillus resnikiae sp. nov., and Bacillus frankliniae sp. nov., isolated from Viking spacecraft and associated surfaces.</title>
        <authorList>
            <person name="Seuylemezian A."/>
            <person name="Vaishampayan P."/>
        </authorList>
    </citation>
    <scope>NUCLEOTIDE SEQUENCE [LARGE SCALE GENOMIC DNA]</scope>
    <source>
        <strain evidence="6 7">MA001</strain>
    </source>
</reference>
<dbReference type="RefSeq" id="WP_119116080.1">
    <property type="nucleotide sequence ID" value="NZ_QWVS01000011.1"/>
</dbReference>
<dbReference type="Gene3D" id="3.10.105.10">
    <property type="entry name" value="Dipeptide-binding Protein, Domain 3"/>
    <property type="match status" value="1"/>
</dbReference>
<evidence type="ECO:0000313" key="7">
    <source>
        <dbReference type="Proteomes" id="UP000266016"/>
    </source>
</evidence>
<dbReference type="PROSITE" id="PS01040">
    <property type="entry name" value="SBP_BACTERIAL_5"/>
    <property type="match status" value="1"/>
</dbReference>
<keyword evidence="4" id="KW-0732">Signal</keyword>
<dbReference type="PANTHER" id="PTHR30290">
    <property type="entry name" value="PERIPLASMIC BINDING COMPONENT OF ABC TRANSPORTER"/>
    <property type="match status" value="1"/>
</dbReference>
<comment type="similarity">
    <text evidence="2">Belongs to the bacterial solute-binding protein 5 family.</text>
</comment>
<dbReference type="Proteomes" id="UP000266016">
    <property type="component" value="Unassembled WGS sequence"/>
</dbReference>
<dbReference type="GO" id="GO:0015833">
    <property type="term" value="P:peptide transport"/>
    <property type="evidence" value="ECO:0007669"/>
    <property type="project" value="TreeGrafter"/>
</dbReference>
<evidence type="ECO:0000256" key="2">
    <source>
        <dbReference type="ARBA" id="ARBA00005695"/>
    </source>
</evidence>
<gene>
    <name evidence="6" type="ORF">D1953_05070</name>
</gene>
<feature type="domain" description="Solute-binding protein family 5" evidence="5">
    <location>
        <begin position="108"/>
        <end position="496"/>
    </location>
</feature>
<dbReference type="GO" id="GO:1904680">
    <property type="term" value="F:peptide transmembrane transporter activity"/>
    <property type="evidence" value="ECO:0007669"/>
    <property type="project" value="TreeGrafter"/>
</dbReference>
<dbReference type="CDD" id="cd08510">
    <property type="entry name" value="PBP2_Lactococcal_OppA_like"/>
    <property type="match status" value="1"/>
</dbReference>
<dbReference type="GO" id="GO:0042597">
    <property type="term" value="C:periplasmic space"/>
    <property type="evidence" value="ECO:0007669"/>
    <property type="project" value="UniProtKB-ARBA"/>
</dbReference>
<evidence type="ECO:0000259" key="5">
    <source>
        <dbReference type="Pfam" id="PF00496"/>
    </source>
</evidence>
<keyword evidence="7" id="KW-1185">Reference proteome</keyword>
<comment type="subcellular location">
    <subcellularLocation>
        <location evidence="1">Cell membrane</location>
        <topology evidence="1">Lipid-anchor</topology>
    </subcellularLocation>
</comment>
<dbReference type="SUPFAM" id="SSF53850">
    <property type="entry name" value="Periplasmic binding protein-like II"/>
    <property type="match status" value="1"/>
</dbReference>
<dbReference type="Gene3D" id="3.40.190.10">
    <property type="entry name" value="Periplasmic binding protein-like II"/>
    <property type="match status" value="1"/>
</dbReference>
<evidence type="ECO:0000256" key="3">
    <source>
        <dbReference type="ARBA" id="ARBA00022448"/>
    </source>
</evidence>
<evidence type="ECO:0000256" key="4">
    <source>
        <dbReference type="ARBA" id="ARBA00022729"/>
    </source>
</evidence>
<dbReference type="PIRSF" id="PIRSF002741">
    <property type="entry name" value="MppA"/>
    <property type="match status" value="1"/>
</dbReference>
<accession>A0A398BJI7</accession>
<keyword evidence="3" id="KW-0813">Transport</keyword>
<organism evidence="6 7">
    <name type="scientific">Peribacillus asahii</name>
    <dbReference type="NCBI Taxonomy" id="228899"/>
    <lineage>
        <taxon>Bacteria</taxon>
        <taxon>Bacillati</taxon>
        <taxon>Bacillota</taxon>
        <taxon>Bacilli</taxon>
        <taxon>Bacillales</taxon>
        <taxon>Bacillaceae</taxon>
        <taxon>Peribacillus</taxon>
    </lineage>
</organism>
<sequence length="588" mass="66365">MNAKGYQVLCTFISFILVAVCQSGQKIEEVHQEVAGVRTSQTFLTKTTNTANALEGGHLNYGLVADSPFEGILNGVFFENAYDAEILQFFDEALLATDENSQFTQEGAATYEMSKDYKTMTITIRDGVKWHDGNPVTGEDLEFAYLTIGHPDYNGSRYDTTFQNIIGMDEYHAGKAERISGIKVNGNRVSLTFKEANPSILTGVWTYPLHKKYLRDIPVAQMSASEKIRQHPIGFGPFKVKKIVQGEAIEFEAFDEYWKGKPKLDRISLSVVNSTTAVKALQAGKIDIAKISADLYEGTKKLTNVNLLGQMESTYTYIGFKLGHYDLDKKENVMGGTKLSDKRVRQAIGYAINNDEVGRFLYKGLRFQANTVIPPTQPNYYDASFQGYTYNPEKAKRLLDEAGYVDRNGDGFREDPKGKKFVLNFASMAGGDAAEPLARYYIQQWRDVGLYVQLLEGRLHEFNSFYDRLKKDDEKIDLYQAAFGVGSDPDPSGLWARDAAFNYTRWVNEKNDELLQKGVSVEAFNNEYRAEVYKEWQALIKEEAPLIPTLFRYGFLGVNKRVRDLKLETGSVYVDWSKVAVTAEKPIK</sequence>
<name>A0A398BJI7_9BACI</name>
<dbReference type="InterPro" id="IPR023765">
    <property type="entry name" value="SBP_5_CS"/>
</dbReference>
<protein>
    <submittedName>
        <fullName evidence="6">Oligopeptide ABC transporter substrate-binding protein</fullName>
    </submittedName>
</protein>
<proteinExistence type="inferred from homology"/>
<evidence type="ECO:0000256" key="1">
    <source>
        <dbReference type="ARBA" id="ARBA00004193"/>
    </source>
</evidence>
<dbReference type="GO" id="GO:0043190">
    <property type="term" value="C:ATP-binding cassette (ABC) transporter complex"/>
    <property type="evidence" value="ECO:0007669"/>
    <property type="project" value="InterPro"/>
</dbReference>
<comment type="caution">
    <text evidence="6">The sequence shown here is derived from an EMBL/GenBank/DDBJ whole genome shotgun (WGS) entry which is preliminary data.</text>
</comment>
<dbReference type="InterPro" id="IPR030678">
    <property type="entry name" value="Peptide/Ni-bd"/>
</dbReference>